<reference evidence="1 2" key="1">
    <citation type="submission" date="2022-09" db="EMBL/GenBank/DDBJ databases">
        <authorList>
            <person name="Palmer J.M."/>
        </authorList>
    </citation>
    <scope>NUCLEOTIDE SEQUENCE [LARGE SCALE GENOMIC DNA]</scope>
    <source>
        <strain evidence="1 2">DSM 7382</strain>
    </source>
</reference>
<dbReference type="InterPro" id="IPR001130">
    <property type="entry name" value="TatD-like"/>
</dbReference>
<dbReference type="EMBL" id="JASBNA010000002">
    <property type="protein sequence ID" value="KAK7695017.1"/>
    <property type="molecule type" value="Genomic_DNA"/>
</dbReference>
<evidence type="ECO:0000313" key="2">
    <source>
        <dbReference type="Proteomes" id="UP001385951"/>
    </source>
</evidence>
<dbReference type="PANTHER" id="PTHR47345">
    <property type="entry name" value="CUT9-INTERACTING PROTEIN SCN1"/>
    <property type="match status" value="1"/>
</dbReference>
<dbReference type="InterPro" id="IPR053044">
    <property type="entry name" value="Metallo-hydrolase/TatD-type"/>
</dbReference>
<dbReference type="Proteomes" id="UP001385951">
    <property type="component" value="Unassembled WGS sequence"/>
</dbReference>
<accession>A0AAW0GQX5</accession>
<organism evidence="1 2">
    <name type="scientific">Cerrena zonata</name>
    <dbReference type="NCBI Taxonomy" id="2478898"/>
    <lineage>
        <taxon>Eukaryota</taxon>
        <taxon>Fungi</taxon>
        <taxon>Dikarya</taxon>
        <taxon>Basidiomycota</taxon>
        <taxon>Agaricomycotina</taxon>
        <taxon>Agaricomycetes</taxon>
        <taxon>Polyporales</taxon>
        <taxon>Cerrenaceae</taxon>
        <taxon>Cerrena</taxon>
    </lineage>
</organism>
<sequence length="374" mass="42618">MCGQASAIETTVLPPLSVLEHITDVHCHPTDSRISAEDAKNLPMRICAMATRSSDQDLVRDLANANPEKVIPCFGYHPWFTHWISLSPGISKEDHYKTLFLEKDSEAKPDTVEAFNKLLQYLPEPTPLDAILTELRQNLSEFPNAMLGEVGLDRACRVPYIAPSPPPYAEHDNRRDLSPFTIPLPHQLIVLEAQLDVAVEMGRNVSCHSVKSQQATADLLIRMKTKHGREAWEAISVDLHSCGFSAQSWLDVERKHVNVYLSLSTVINSRSPAHKDLIASCAPHRILVESDFNNIRDLPQQTWEMVRTIAEVKKWKVEEDWLYAEQHIASEDWGVVKRLEDNWNRFQKAKHTPIKRNRDRRKLTLDSDESDSEL</sequence>
<comment type="caution">
    <text evidence="1">The sequence shown here is derived from an EMBL/GenBank/DDBJ whole genome shotgun (WGS) entry which is preliminary data.</text>
</comment>
<gene>
    <name evidence="1" type="ORF">QCA50_002205</name>
</gene>
<dbReference type="AlphaFoldDB" id="A0AAW0GQX5"/>
<dbReference type="PANTHER" id="PTHR47345:SF1">
    <property type="entry name" value="CUT9-INTERACTING PROTEIN SCN1"/>
    <property type="match status" value="1"/>
</dbReference>
<dbReference type="InterPro" id="IPR032466">
    <property type="entry name" value="Metal_Hydrolase"/>
</dbReference>
<dbReference type="GO" id="GO:0016788">
    <property type="term" value="F:hydrolase activity, acting on ester bonds"/>
    <property type="evidence" value="ECO:0007669"/>
    <property type="project" value="InterPro"/>
</dbReference>
<proteinExistence type="predicted"/>
<dbReference type="Gene3D" id="3.20.20.140">
    <property type="entry name" value="Metal-dependent hydrolases"/>
    <property type="match status" value="1"/>
</dbReference>
<keyword evidence="2" id="KW-1185">Reference proteome</keyword>
<protein>
    <recommendedName>
        <fullName evidence="3">TatD DNase family Scn1</fullName>
    </recommendedName>
</protein>
<name>A0AAW0GQX5_9APHY</name>
<dbReference type="Pfam" id="PF01026">
    <property type="entry name" value="TatD_DNase"/>
    <property type="match status" value="1"/>
</dbReference>
<dbReference type="SUPFAM" id="SSF51556">
    <property type="entry name" value="Metallo-dependent hydrolases"/>
    <property type="match status" value="1"/>
</dbReference>
<evidence type="ECO:0008006" key="3">
    <source>
        <dbReference type="Google" id="ProtNLM"/>
    </source>
</evidence>
<evidence type="ECO:0000313" key="1">
    <source>
        <dbReference type="EMBL" id="KAK7695017.1"/>
    </source>
</evidence>